<dbReference type="GO" id="GO:0008270">
    <property type="term" value="F:zinc ion binding"/>
    <property type="evidence" value="ECO:0007669"/>
    <property type="project" value="UniProtKB-KW"/>
</dbReference>
<protein>
    <submittedName>
        <fullName evidence="8">Zinc finger BED domain-containing protein 4</fullName>
    </submittedName>
</protein>
<organism evidence="8 9">
    <name type="scientific">Cyphomyrmex costatus</name>
    <dbReference type="NCBI Taxonomy" id="456900"/>
    <lineage>
        <taxon>Eukaryota</taxon>
        <taxon>Metazoa</taxon>
        <taxon>Ecdysozoa</taxon>
        <taxon>Arthropoda</taxon>
        <taxon>Hexapoda</taxon>
        <taxon>Insecta</taxon>
        <taxon>Pterygota</taxon>
        <taxon>Neoptera</taxon>
        <taxon>Endopterygota</taxon>
        <taxon>Hymenoptera</taxon>
        <taxon>Apocrita</taxon>
        <taxon>Aculeata</taxon>
        <taxon>Formicoidea</taxon>
        <taxon>Formicidae</taxon>
        <taxon>Myrmicinae</taxon>
        <taxon>Cyphomyrmex</taxon>
    </lineage>
</organism>
<keyword evidence="5" id="KW-0539">Nucleus</keyword>
<evidence type="ECO:0000313" key="8">
    <source>
        <dbReference type="EMBL" id="KYN50122.1"/>
    </source>
</evidence>
<keyword evidence="3" id="KW-0863">Zinc-finger</keyword>
<dbReference type="SUPFAM" id="SSF53098">
    <property type="entry name" value="Ribonuclease H-like"/>
    <property type="match status" value="1"/>
</dbReference>
<evidence type="ECO:0000256" key="5">
    <source>
        <dbReference type="ARBA" id="ARBA00023242"/>
    </source>
</evidence>
<keyword evidence="2" id="KW-0479">Metal-binding</keyword>
<comment type="caution">
    <text evidence="8">The sequence shown here is derived from an EMBL/GenBank/DDBJ whole genome shotgun (WGS) entry which is preliminary data.</text>
</comment>
<accession>A0A151K226</accession>
<proteinExistence type="predicted"/>
<dbReference type="Pfam" id="PF05699">
    <property type="entry name" value="Dimer_Tnp_hAT"/>
    <property type="match status" value="1"/>
</dbReference>
<reference evidence="8 9" key="1">
    <citation type="submission" date="2016-03" db="EMBL/GenBank/DDBJ databases">
        <title>Cyphomyrmex costatus WGS genome.</title>
        <authorList>
            <person name="Nygaard S."/>
            <person name="Hu H."/>
            <person name="Boomsma J."/>
            <person name="Zhang G."/>
        </authorList>
    </citation>
    <scope>NUCLEOTIDE SEQUENCE [LARGE SCALE GENOMIC DNA]</scope>
    <source>
        <strain evidence="8">MS0001</strain>
        <tissue evidence="8">Whole body</tissue>
    </source>
</reference>
<keyword evidence="4" id="KW-0862">Zinc</keyword>
<evidence type="ECO:0000256" key="2">
    <source>
        <dbReference type="ARBA" id="ARBA00022723"/>
    </source>
</evidence>
<dbReference type="EMBL" id="LKEX01009610">
    <property type="protein sequence ID" value="KYN50122.1"/>
    <property type="molecule type" value="Genomic_DNA"/>
</dbReference>
<dbReference type="Proteomes" id="UP000078542">
    <property type="component" value="Unassembled WGS sequence"/>
</dbReference>
<dbReference type="GO" id="GO:0046983">
    <property type="term" value="F:protein dimerization activity"/>
    <property type="evidence" value="ECO:0007669"/>
    <property type="project" value="InterPro"/>
</dbReference>
<feature type="region of interest" description="Disordered" evidence="6">
    <location>
        <begin position="63"/>
        <end position="82"/>
    </location>
</feature>
<dbReference type="AlphaFoldDB" id="A0A151K226"/>
<dbReference type="InterPro" id="IPR052035">
    <property type="entry name" value="ZnF_BED_domain_contain"/>
</dbReference>
<evidence type="ECO:0000256" key="3">
    <source>
        <dbReference type="ARBA" id="ARBA00022771"/>
    </source>
</evidence>
<evidence type="ECO:0000313" key="9">
    <source>
        <dbReference type="Proteomes" id="UP000078542"/>
    </source>
</evidence>
<evidence type="ECO:0000256" key="1">
    <source>
        <dbReference type="ARBA" id="ARBA00004123"/>
    </source>
</evidence>
<dbReference type="GO" id="GO:0005634">
    <property type="term" value="C:nucleus"/>
    <property type="evidence" value="ECO:0007669"/>
    <property type="project" value="UniProtKB-SubCell"/>
</dbReference>
<dbReference type="PANTHER" id="PTHR46481:SF10">
    <property type="entry name" value="ZINC FINGER BED DOMAIN-CONTAINING PROTEIN 39"/>
    <property type="match status" value="1"/>
</dbReference>
<name>A0A151K226_9HYME</name>
<evidence type="ECO:0000256" key="6">
    <source>
        <dbReference type="SAM" id="MobiDB-lite"/>
    </source>
</evidence>
<evidence type="ECO:0000256" key="4">
    <source>
        <dbReference type="ARBA" id="ARBA00022833"/>
    </source>
</evidence>
<dbReference type="InterPro" id="IPR012337">
    <property type="entry name" value="RNaseH-like_sf"/>
</dbReference>
<comment type="subcellular location">
    <subcellularLocation>
        <location evidence="1">Nucleus</location>
    </subcellularLocation>
</comment>
<sequence>MDQIYTVTTDNGANMLKTVKLLSLCNKDSDEAILKENKGVNDNNDDNDEDIDLEYLDLQLDPDKLRDESDESNEHEPEEEMYHHTENILQIIEDSIPYSDFSSSILTGVRCAAHTLQLVVDDALKNTTKGISLLIKKARRLVKKLRTSTFLYMLKKQNLKKPIIDCPTRWCSTVIMLERLLLLKDYCTELAVTKFEKFETLTDAEWAKIEEVCQILQPIKTCTEKLQAEQLTLGDFFGHWLQTKLAMKKMNTSFAMLIFDFMVSREKYLLENDVLLSALFLDPRFKIFLEDVQIEKAKTHLKHLWAKMMSLEDLPALNPNSQEFSSSESESTSDDLESLLKLKEIHHNSSISQSSPSVQSTQSNEHLSLRRIELLLESYHQEQKRISRNTNILEFWQEKSTIDPELYKLARVTLAVPATQVSVERLFSGLKFILSPLRTNVNEEILEDQLLVRANRIFNKKDDMYVCNLTLMFLTLRTS</sequence>
<evidence type="ECO:0000259" key="7">
    <source>
        <dbReference type="Pfam" id="PF05699"/>
    </source>
</evidence>
<keyword evidence="9" id="KW-1185">Reference proteome</keyword>
<dbReference type="PANTHER" id="PTHR46481">
    <property type="entry name" value="ZINC FINGER BED DOMAIN-CONTAINING PROTEIN 4"/>
    <property type="match status" value="1"/>
</dbReference>
<gene>
    <name evidence="8" type="ORF">ALC62_00150</name>
</gene>
<dbReference type="InterPro" id="IPR008906">
    <property type="entry name" value="HATC_C_dom"/>
</dbReference>
<feature type="domain" description="HAT C-terminal dimerisation" evidence="7">
    <location>
        <begin position="376"/>
        <end position="453"/>
    </location>
</feature>